<feature type="domain" description="CCHC-type" evidence="3">
    <location>
        <begin position="331"/>
        <end position="346"/>
    </location>
</feature>
<dbReference type="PhylomeDB" id="E9HMY0"/>
<name>E9HMY0_DAPPU</name>
<dbReference type="HOGENOM" id="CLU_045182_0_0_1"/>
<dbReference type="EMBL" id="GL732691">
    <property type="protein sequence ID" value="EFX66892.1"/>
    <property type="molecule type" value="Genomic_DNA"/>
</dbReference>
<reference evidence="4 5" key="1">
    <citation type="journal article" date="2011" name="Science">
        <title>The ecoresponsive genome of Daphnia pulex.</title>
        <authorList>
            <person name="Colbourne J.K."/>
            <person name="Pfrender M.E."/>
            <person name="Gilbert D."/>
            <person name="Thomas W.K."/>
            <person name="Tucker A."/>
            <person name="Oakley T.H."/>
            <person name="Tokishita S."/>
            <person name="Aerts A."/>
            <person name="Arnold G.J."/>
            <person name="Basu M.K."/>
            <person name="Bauer D.J."/>
            <person name="Caceres C.E."/>
            <person name="Carmel L."/>
            <person name="Casola C."/>
            <person name="Choi J.H."/>
            <person name="Detter J.C."/>
            <person name="Dong Q."/>
            <person name="Dusheyko S."/>
            <person name="Eads B.D."/>
            <person name="Frohlich T."/>
            <person name="Geiler-Samerotte K.A."/>
            <person name="Gerlach D."/>
            <person name="Hatcher P."/>
            <person name="Jogdeo S."/>
            <person name="Krijgsveld J."/>
            <person name="Kriventseva E.V."/>
            <person name="Kultz D."/>
            <person name="Laforsch C."/>
            <person name="Lindquist E."/>
            <person name="Lopez J."/>
            <person name="Manak J.R."/>
            <person name="Muller J."/>
            <person name="Pangilinan J."/>
            <person name="Patwardhan R.P."/>
            <person name="Pitluck S."/>
            <person name="Pritham E.J."/>
            <person name="Rechtsteiner A."/>
            <person name="Rho M."/>
            <person name="Rogozin I.B."/>
            <person name="Sakarya O."/>
            <person name="Salamov A."/>
            <person name="Schaack S."/>
            <person name="Shapiro H."/>
            <person name="Shiga Y."/>
            <person name="Skalitzky C."/>
            <person name="Smith Z."/>
            <person name="Souvorov A."/>
            <person name="Sung W."/>
            <person name="Tang Z."/>
            <person name="Tsuchiya D."/>
            <person name="Tu H."/>
            <person name="Vos H."/>
            <person name="Wang M."/>
            <person name="Wolf Y.I."/>
            <person name="Yamagata H."/>
            <person name="Yamada T."/>
            <person name="Ye Y."/>
            <person name="Shaw J.R."/>
            <person name="Andrews J."/>
            <person name="Crease T.J."/>
            <person name="Tang H."/>
            <person name="Lucas S.M."/>
            <person name="Robertson H.M."/>
            <person name="Bork P."/>
            <person name="Koonin E.V."/>
            <person name="Zdobnov E.M."/>
            <person name="Grigoriev I.V."/>
            <person name="Lynch M."/>
            <person name="Boore J.L."/>
        </authorList>
    </citation>
    <scope>NUCLEOTIDE SEQUENCE [LARGE SCALE GENOMIC DNA]</scope>
</reference>
<dbReference type="GO" id="GO:0003676">
    <property type="term" value="F:nucleic acid binding"/>
    <property type="evidence" value="ECO:0007669"/>
    <property type="project" value="InterPro"/>
</dbReference>
<dbReference type="KEGG" id="dpx:DAPPUDRAFT_262406"/>
<dbReference type="AlphaFoldDB" id="E9HMY0"/>
<keyword evidence="5" id="KW-1185">Reference proteome</keyword>
<dbReference type="Proteomes" id="UP000000305">
    <property type="component" value="Unassembled WGS sequence"/>
</dbReference>
<keyword evidence="1" id="KW-0479">Metal-binding</keyword>
<evidence type="ECO:0000313" key="5">
    <source>
        <dbReference type="Proteomes" id="UP000000305"/>
    </source>
</evidence>
<feature type="compositionally biased region" description="Basic and acidic residues" evidence="2">
    <location>
        <begin position="45"/>
        <end position="88"/>
    </location>
</feature>
<dbReference type="STRING" id="6669.E9HMY0"/>
<dbReference type="PROSITE" id="PS50158">
    <property type="entry name" value="ZF_CCHC"/>
    <property type="match status" value="1"/>
</dbReference>
<feature type="region of interest" description="Disordered" evidence="2">
    <location>
        <begin position="288"/>
        <end position="314"/>
    </location>
</feature>
<dbReference type="InterPro" id="IPR001878">
    <property type="entry name" value="Znf_CCHC"/>
</dbReference>
<evidence type="ECO:0000256" key="1">
    <source>
        <dbReference type="PROSITE-ProRule" id="PRU00047"/>
    </source>
</evidence>
<dbReference type="InParanoid" id="E9HMY0"/>
<dbReference type="PANTHER" id="PTHR33198:SF8">
    <property type="entry name" value="CCHC-TYPE DOMAIN-CONTAINING PROTEIN"/>
    <property type="match status" value="1"/>
</dbReference>
<organism evidence="4 5">
    <name type="scientific">Daphnia pulex</name>
    <name type="common">Water flea</name>
    <dbReference type="NCBI Taxonomy" id="6669"/>
    <lineage>
        <taxon>Eukaryota</taxon>
        <taxon>Metazoa</taxon>
        <taxon>Ecdysozoa</taxon>
        <taxon>Arthropoda</taxon>
        <taxon>Crustacea</taxon>
        <taxon>Branchiopoda</taxon>
        <taxon>Diplostraca</taxon>
        <taxon>Cladocera</taxon>
        <taxon>Anomopoda</taxon>
        <taxon>Daphniidae</taxon>
        <taxon>Daphnia</taxon>
    </lineage>
</organism>
<feature type="region of interest" description="Disordered" evidence="2">
    <location>
        <begin position="45"/>
        <end position="89"/>
    </location>
</feature>
<dbReference type="OrthoDB" id="8195376at2759"/>
<dbReference type="eggNOG" id="KOG0017">
    <property type="taxonomic scope" value="Eukaryota"/>
</dbReference>
<dbReference type="PANTHER" id="PTHR33198">
    <property type="entry name" value="ANK_REP_REGION DOMAIN-CONTAINING PROTEIN-RELATED"/>
    <property type="match status" value="1"/>
</dbReference>
<protein>
    <recommendedName>
        <fullName evidence="3">CCHC-type domain-containing protein</fullName>
    </recommendedName>
</protein>
<proteinExistence type="predicted"/>
<evidence type="ECO:0000259" key="3">
    <source>
        <dbReference type="PROSITE" id="PS50158"/>
    </source>
</evidence>
<dbReference type="OMA" id="FCNSSHA"/>
<accession>E9HMY0</accession>
<keyword evidence="1" id="KW-0862">Zinc</keyword>
<sequence length="443" mass="50037">MSVIGSIGDMPRDYMIIDIPDDEIQHLSHAQLIALVHEQSQKFRTAMERERSAHDSELEAHMEEDRLRRSDVRPRSHSEVPDELERDRHRERHRPINVSCIDKMAGVISYRDFLTWRNKWDDFCYLQRIAEYPIREQAAALRMTLSLEMLQTVEMVLDMSPYDLLLADEILAQIAHYIRKKRSVALDRVEFEEYRQDHGATFDEFYIGLQRIAKCADLCRNCFDQRMTTRVMSGICDQEVRKKLLAITPFPSLQTAIDLCRSEEAAGKNESLLSRSCSTSVNVIKKPEEKGNQSRTHFHRRGEQKDGLKCGNCGHPPHDSGKDFPAKGRECHNCGKSGHFSTVCDKHKARSEKQDSSGKKLASIRLAHVAAARRALTIQIGIHNQSGGHLYTATAIPDSGAEATVASMAILRLMGEDVNNLLQNGVDSLAAANNSSLECAGRL</sequence>
<gene>
    <name evidence="4" type="ORF">DAPPUDRAFT_262406</name>
</gene>
<keyword evidence="1" id="KW-0863">Zinc-finger</keyword>
<evidence type="ECO:0000313" key="4">
    <source>
        <dbReference type="EMBL" id="EFX66892.1"/>
    </source>
</evidence>
<evidence type="ECO:0000256" key="2">
    <source>
        <dbReference type="SAM" id="MobiDB-lite"/>
    </source>
</evidence>
<dbReference type="GO" id="GO:0008270">
    <property type="term" value="F:zinc ion binding"/>
    <property type="evidence" value="ECO:0007669"/>
    <property type="project" value="UniProtKB-KW"/>
</dbReference>